<dbReference type="NCBIfam" id="NF041920">
    <property type="entry name" value="DmpI"/>
    <property type="match status" value="1"/>
</dbReference>
<dbReference type="AlphaFoldDB" id="A0A2V4AD99"/>
<dbReference type="Pfam" id="PF01361">
    <property type="entry name" value="Tautomerase"/>
    <property type="match status" value="1"/>
</dbReference>
<accession>A0A2V4AD99</accession>
<reference evidence="4 5" key="1">
    <citation type="submission" date="2018-05" db="EMBL/GenBank/DDBJ databases">
        <title>Marinifilum breve JC075T sp. nov., a marine bacterium isolated from Yongle Blue Hole in the South China Sea.</title>
        <authorList>
            <person name="Fu T."/>
        </authorList>
    </citation>
    <scope>NUCLEOTIDE SEQUENCE [LARGE SCALE GENOMIC DNA]</scope>
    <source>
        <strain evidence="4 5">JC075</strain>
    </source>
</reference>
<proteinExistence type="inferred from homology"/>
<dbReference type="Gene3D" id="3.30.429.10">
    <property type="entry name" value="Macrophage Migration Inhibitory Factor"/>
    <property type="match status" value="1"/>
</dbReference>
<comment type="similarity">
    <text evidence="1">Belongs to the 4-oxalocrotonate tautomerase family.</text>
</comment>
<evidence type="ECO:0000256" key="2">
    <source>
        <dbReference type="ARBA" id="ARBA00023235"/>
    </source>
</evidence>
<evidence type="ECO:0000313" key="5">
    <source>
        <dbReference type="Proteomes" id="UP000248079"/>
    </source>
</evidence>
<keyword evidence="5" id="KW-1185">Reference proteome</keyword>
<dbReference type="SUPFAM" id="SSF55331">
    <property type="entry name" value="Tautomerase/MIF"/>
    <property type="match status" value="1"/>
</dbReference>
<evidence type="ECO:0000256" key="1">
    <source>
        <dbReference type="ARBA" id="ARBA00006723"/>
    </source>
</evidence>
<evidence type="ECO:0000259" key="3">
    <source>
        <dbReference type="Pfam" id="PF01361"/>
    </source>
</evidence>
<dbReference type="EMBL" id="QFLI01000002">
    <property type="protein sequence ID" value="PXY01994.1"/>
    <property type="molecule type" value="Genomic_DNA"/>
</dbReference>
<dbReference type="Proteomes" id="UP000248079">
    <property type="component" value="Unassembled WGS sequence"/>
</dbReference>
<dbReference type="OrthoDB" id="9804803at2"/>
<comment type="caution">
    <text evidence="4">The sequence shown here is derived from an EMBL/GenBank/DDBJ whole genome shotgun (WGS) entry which is preliminary data.</text>
</comment>
<dbReference type="PANTHER" id="PTHR35530">
    <property type="entry name" value="TAUTOMERASE-RELATED"/>
    <property type="match status" value="1"/>
</dbReference>
<keyword evidence="2" id="KW-0413">Isomerase</keyword>
<dbReference type="InterPro" id="IPR014347">
    <property type="entry name" value="Tautomerase/MIF_sf"/>
</dbReference>
<feature type="domain" description="4-oxalocrotonate tautomerase-like" evidence="3">
    <location>
        <begin position="2"/>
        <end position="58"/>
    </location>
</feature>
<dbReference type="InterPro" id="IPR004370">
    <property type="entry name" value="4-OT-like_dom"/>
</dbReference>
<dbReference type="RefSeq" id="WP_110359628.1">
    <property type="nucleotide sequence ID" value="NZ_QFLI01000002.1"/>
</dbReference>
<gene>
    <name evidence="4" type="ORF">DF185_04920</name>
</gene>
<name>A0A2V4AD99_9BACT</name>
<organism evidence="4 5">
    <name type="scientific">Marinifilum breve</name>
    <dbReference type="NCBI Taxonomy" id="2184082"/>
    <lineage>
        <taxon>Bacteria</taxon>
        <taxon>Pseudomonadati</taxon>
        <taxon>Bacteroidota</taxon>
        <taxon>Bacteroidia</taxon>
        <taxon>Marinilabiliales</taxon>
        <taxon>Marinifilaceae</taxon>
    </lineage>
</organism>
<sequence>MPVVNFKGAQLSTEQKKELIQKFTEITKEVTHSPDPFITVIIEEYNDDSMGVGGKTVSEIKAEFKK</sequence>
<protein>
    <submittedName>
        <fullName evidence="4">4-oxalocrotonate tautomerase</fullName>
    </submittedName>
</protein>
<dbReference type="PANTHER" id="PTHR35530:SF1">
    <property type="entry name" value="2-HYDROXYMUCONATE TAUTOMERASE"/>
    <property type="match status" value="1"/>
</dbReference>
<evidence type="ECO:0000313" key="4">
    <source>
        <dbReference type="EMBL" id="PXY01994.1"/>
    </source>
</evidence>
<dbReference type="GO" id="GO:0016853">
    <property type="term" value="F:isomerase activity"/>
    <property type="evidence" value="ECO:0007669"/>
    <property type="project" value="UniProtKB-KW"/>
</dbReference>